<protein>
    <recommendedName>
        <fullName evidence="3">Sulfotransferase domain-containing protein</fullName>
    </recommendedName>
</protein>
<organism evidence="4 5">
    <name type="scientific">Marinobacter lutaoensis</name>
    <dbReference type="NCBI Taxonomy" id="135739"/>
    <lineage>
        <taxon>Bacteria</taxon>
        <taxon>Pseudomonadati</taxon>
        <taxon>Pseudomonadota</taxon>
        <taxon>Gammaproteobacteria</taxon>
        <taxon>Pseudomonadales</taxon>
        <taxon>Marinobacteraceae</taxon>
        <taxon>Marinobacter</taxon>
    </lineage>
</organism>
<dbReference type="InterPro" id="IPR000863">
    <property type="entry name" value="Sulfotransferase_dom"/>
</dbReference>
<keyword evidence="2" id="KW-0325">Glycoprotein</keyword>
<accession>A0A1V2DW92</accession>
<dbReference type="Pfam" id="PF00685">
    <property type="entry name" value="Sulfotransfer_1"/>
    <property type="match status" value="1"/>
</dbReference>
<dbReference type="Gene3D" id="3.40.50.300">
    <property type="entry name" value="P-loop containing nucleotide triphosphate hydrolases"/>
    <property type="match status" value="1"/>
</dbReference>
<dbReference type="InterPro" id="IPR027417">
    <property type="entry name" value="P-loop_NTPase"/>
</dbReference>
<keyword evidence="1" id="KW-0808">Transferase</keyword>
<name>A0A1V2DW92_9GAMM</name>
<dbReference type="OrthoDB" id="9075305at2"/>
<evidence type="ECO:0000313" key="5">
    <source>
        <dbReference type="Proteomes" id="UP000189339"/>
    </source>
</evidence>
<gene>
    <name evidence="4" type="ORF">BTO32_00825</name>
</gene>
<comment type="caution">
    <text evidence="4">The sequence shown here is derived from an EMBL/GenBank/DDBJ whole genome shotgun (WGS) entry which is preliminary data.</text>
</comment>
<dbReference type="InterPro" id="IPR037359">
    <property type="entry name" value="NST/OST"/>
</dbReference>
<evidence type="ECO:0000313" key="4">
    <source>
        <dbReference type="EMBL" id="ONF45055.1"/>
    </source>
</evidence>
<dbReference type="RefSeq" id="WP_076722550.1">
    <property type="nucleotide sequence ID" value="NZ_MSCW01000001.1"/>
</dbReference>
<proteinExistence type="predicted"/>
<dbReference type="PANTHER" id="PTHR10605:SF56">
    <property type="entry name" value="BIFUNCTIONAL HEPARAN SULFATE N-DEACETYLASE_N-SULFOTRANSFERASE"/>
    <property type="match status" value="1"/>
</dbReference>
<dbReference type="SUPFAM" id="SSF52540">
    <property type="entry name" value="P-loop containing nucleoside triphosphate hydrolases"/>
    <property type="match status" value="1"/>
</dbReference>
<dbReference type="Proteomes" id="UP000189339">
    <property type="component" value="Unassembled WGS sequence"/>
</dbReference>
<dbReference type="PANTHER" id="PTHR10605">
    <property type="entry name" value="HEPARAN SULFATE SULFOTRANSFERASE"/>
    <property type="match status" value="1"/>
</dbReference>
<evidence type="ECO:0000256" key="2">
    <source>
        <dbReference type="ARBA" id="ARBA00023180"/>
    </source>
</evidence>
<feature type="domain" description="Sulfotransferase" evidence="3">
    <location>
        <begin position="6"/>
        <end position="187"/>
    </location>
</feature>
<dbReference type="AlphaFoldDB" id="A0A1V2DW92"/>
<reference evidence="4 5" key="1">
    <citation type="submission" date="2016-12" db="EMBL/GenBank/DDBJ databases">
        <title>Marinobacter lutaoensis whole genome sequencing.</title>
        <authorList>
            <person name="Verma A."/>
            <person name="Krishnamurthi S."/>
        </authorList>
    </citation>
    <scope>NUCLEOTIDE SEQUENCE [LARGE SCALE GENOMIC DNA]</scope>
    <source>
        <strain evidence="4 5">T5054</strain>
    </source>
</reference>
<dbReference type="GO" id="GO:0008146">
    <property type="term" value="F:sulfotransferase activity"/>
    <property type="evidence" value="ECO:0007669"/>
    <property type="project" value="InterPro"/>
</dbReference>
<evidence type="ECO:0000256" key="1">
    <source>
        <dbReference type="ARBA" id="ARBA00022679"/>
    </source>
</evidence>
<evidence type="ECO:0000259" key="3">
    <source>
        <dbReference type="Pfam" id="PF00685"/>
    </source>
</evidence>
<dbReference type="EMBL" id="MSCW01000001">
    <property type="protein sequence ID" value="ONF45055.1"/>
    <property type="molecule type" value="Genomic_DNA"/>
</dbReference>
<keyword evidence="5" id="KW-1185">Reference proteome</keyword>
<sequence length="274" mass="31867">MMVNFFFVGPSKTASTWVYQALSEHPEFSLPKAKDIYFFDQFFDKGVEWYHNQFEGCDFSKHVGDFSHDYLICFDALKRIKNYNESAKILVCIRNPYERTESGIRFLQRNGYGFGRVEELINKHTELVEGSLYGRNISELYKIFEKEQVMLLEYDTLKADPVAFLTQIYEFLGVSYFSPSVLGKVVNKARPARSRKLSYLVKKCALLARRLGLSNLVGSIKMNPIVNRLLYKDAEPEFALTQSDKKLLSGFFDKDIDLLSEITEKDYSAWKYKE</sequence>
<dbReference type="STRING" id="135739.BTO32_00825"/>